<accession>A0A1Q9D636</accession>
<feature type="domain" description="Mei2-like C-terminal RNA recognition motif" evidence="2">
    <location>
        <begin position="223"/>
        <end position="319"/>
    </location>
</feature>
<feature type="compositionally biased region" description="Basic and acidic residues" evidence="1">
    <location>
        <begin position="14"/>
        <end position="23"/>
    </location>
</feature>
<name>A0A1Q9D636_SYMMI</name>
<gene>
    <name evidence="3" type="primary">ML3</name>
    <name evidence="3" type="ORF">AK812_SmicGene27827</name>
</gene>
<dbReference type="EMBL" id="LSRX01000703">
    <property type="protein sequence ID" value="OLP90587.1"/>
    <property type="molecule type" value="Genomic_DNA"/>
</dbReference>
<evidence type="ECO:0000313" key="3">
    <source>
        <dbReference type="EMBL" id="OLP90587.1"/>
    </source>
</evidence>
<reference evidence="3 4" key="1">
    <citation type="submission" date="2016-02" db="EMBL/GenBank/DDBJ databases">
        <title>Genome analysis of coral dinoflagellate symbionts highlights evolutionary adaptations to a symbiotic lifestyle.</title>
        <authorList>
            <person name="Aranda M."/>
            <person name="Li Y."/>
            <person name="Liew Y.J."/>
            <person name="Baumgarten S."/>
            <person name="Simakov O."/>
            <person name="Wilson M."/>
            <person name="Piel J."/>
            <person name="Ashoor H."/>
            <person name="Bougouffa S."/>
            <person name="Bajic V.B."/>
            <person name="Ryu T."/>
            <person name="Ravasi T."/>
            <person name="Bayer T."/>
            <person name="Micklem G."/>
            <person name="Kim H."/>
            <person name="Bhak J."/>
            <person name="Lajeunesse T.C."/>
            <person name="Voolstra C.R."/>
        </authorList>
    </citation>
    <scope>NUCLEOTIDE SEQUENCE [LARGE SCALE GENOMIC DNA]</scope>
    <source>
        <strain evidence="3 4">CCMP2467</strain>
    </source>
</reference>
<dbReference type="InterPro" id="IPR035979">
    <property type="entry name" value="RBD_domain_sf"/>
</dbReference>
<dbReference type="AlphaFoldDB" id="A0A1Q9D636"/>
<dbReference type="Gene3D" id="3.30.70.330">
    <property type="match status" value="1"/>
</dbReference>
<feature type="region of interest" description="Disordered" evidence="1">
    <location>
        <begin position="406"/>
        <end position="426"/>
    </location>
</feature>
<evidence type="ECO:0000259" key="2">
    <source>
        <dbReference type="Pfam" id="PF04059"/>
    </source>
</evidence>
<dbReference type="Proteomes" id="UP000186817">
    <property type="component" value="Unassembled WGS sequence"/>
</dbReference>
<dbReference type="InterPro" id="IPR012677">
    <property type="entry name" value="Nucleotide-bd_a/b_plait_sf"/>
</dbReference>
<dbReference type="GO" id="GO:0003676">
    <property type="term" value="F:nucleic acid binding"/>
    <property type="evidence" value="ECO:0007669"/>
    <property type="project" value="InterPro"/>
</dbReference>
<feature type="region of interest" description="Disordered" evidence="1">
    <location>
        <begin position="39"/>
        <end position="58"/>
    </location>
</feature>
<keyword evidence="4" id="KW-1185">Reference proteome</keyword>
<dbReference type="InterPro" id="IPR007201">
    <property type="entry name" value="Mei2-like_Rrm_C"/>
</dbReference>
<dbReference type="Pfam" id="PF04059">
    <property type="entry name" value="RRM_2"/>
    <property type="match status" value="1"/>
</dbReference>
<evidence type="ECO:0000256" key="1">
    <source>
        <dbReference type="SAM" id="MobiDB-lite"/>
    </source>
</evidence>
<dbReference type="OrthoDB" id="417481at2759"/>
<feature type="region of interest" description="Disordered" evidence="1">
    <location>
        <begin position="106"/>
        <end position="147"/>
    </location>
</feature>
<organism evidence="3 4">
    <name type="scientific">Symbiodinium microadriaticum</name>
    <name type="common">Dinoflagellate</name>
    <name type="synonym">Zooxanthella microadriatica</name>
    <dbReference type="NCBI Taxonomy" id="2951"/>
    <lineage>
        <taxon>Eukaryota</taxon>
        <taxon>Sar</taxon>
        <taxon>Alveolata</taxon>
        <taxon>Dinophyceae</taxon>
        <taxon>Suessiales</taxon>
        <taxon>Symbiodiniaceae</taxon>
        <taxon>Symbiodinium</taxon>
    </lineage>
</organism>
<feature type="region of interest" description="Disordered" evidence="1">
    <location>
        <begin position="77"/>
        <end position="96"/>
    </location>
</feature>
<feature type="region of interest" description="Disordered" evidence="1">
    <location>
        <begin position="1"/>
        <end position="23"/>
    </location>
</feature>
<sequence length="426" mass="48507">MSAEQSRLLAASQERQRPSREQCDQHYEAWCRRYDVRRAAAQPARPASSEEEELEPEEPVARYIPVTFGSVAPFLWGSTQTKRPTNTDNEFKGKEDKLVYEHAITPSTENDGEEGADPEPKKVVAPSCLDQKPHREGRARRRSSQFATMATPQGFCELRQRLMMDHRTPVVWPYNRLQFWPAAALQMQEIDMTRMAAVDSNWITTPDSTSSRGFSSDDSSESRTTLVMKNLPRSFDRNMLKKLLDSEGFAGSFDFLYVPLQWNQEQCVGYGLVNFVSVEAANRVWDHFVSYRDWDSPGHGLLELCWDTRHQGLQQLIKYYRNNSVMHPTLPDDCKPVLFNQGKQVPFPPPTKALTTPKSLRGSKFNKSWGDAKDKLVSGLAYYLKASLCHEDASLRSGSKALTVNRTEGDTNSWERRARDAPPCDT</sequence>
<feature type="compositionally biased region" description="Acidic residues" evidence="1">
    <location>
        <begin position="49"/>
        <end position="58"/>
    </location>
</feature>
<dbReference type="SUPFAM" id="SSF54928">
    <property type="entry name" value="RNA-binding domain, RBD"/>
    <property type="match status" value="1"/>
</dbReference>
<comment type="caution">
    <text evidence="3">The sequence shown here is derived from an EMBL/GenBank/DDBJ whole genome shotgun (WGS) entry which is preliminary data.</text>
</comment>
<feature type="compositionally biased region" description="Basic and acidic residues" evidence="1">
    <location>
        <begin position="407"/>
        <end position="426"/>
    </location>
</feature>
<proteinExistence type="predicted"/>
<feature type="compositionally biased region" description="Polar residues" evidence="1">
    <location>
        <begin position="77"/>
        <end position="88"/>
    </location>
</feature>
<protein>
    <submittedName>
        <fullName evidence="3">Protein MEI2-like 3</fullName>
    </submittedName>
</protein>
<evidence type="ECO:0000313" key="4">
    <source>
        <dbReference type="Proteomes" id="UP000186817"/>
    </source>
</evidence>